<keyword evidence="4" id="KW-1185">Reference proteome</keyword>
<dbReference type="Proteomes" id="UP000247673">
    <property type="component" value="Unassembled WGS sequence"/>
</dbReference>
<dbReference type="Pfam" id="PF03374">
    <property type="entry name" value="ANT"/>
    <property type="match status" value="1"/>
</dbReference>
<organism evidence="3 4">
    <name type="scientific">Gilliamella apis</name>
    <dbReference type="NCBI Taxonomy" id="1970738"/>
    <lineage>
        <taxon>Bacteria</taxon>
        <taxon>Pseudomonadati</taxon>
        <taxon>Pseudomonadota</taxon>
        <taxon>Gammaproteobacteria</taxon>
        <taxon>Orbales</taxon>
        <taxon>Orbaceae</taxon>
        <taxon>Gilliamella</taxon>
    </lineage>
</organism>
<dbReference type="InterPro" id="IPR014054">
    <property type="entry name" value="Phage_regulatory_Rha"/>
</dbReference>
<name>A0A2V4DQA7_9GAMM</name>
<proteinExistence type="predicted"/>
<reference evidence="3 4" key="1">
    <citation type="submission" date="2018-05" db="EMBL/GenBank/DDBJ databases">
        <title>Reference genomes for bee gut microbiota database.</title>
        <authorList>
            <person name="Ellegaard K.M."/>
        </authorList>
    </citation>
    <scope>NUCLEOTIDE SEQUENCE [LARGE SCALE GENOMIC DNA]</scope>
    <source>
        <strain evidence="3 4">ESL0172</strain>
    </source>
</reference>
<feature type="coiled-coil region" evidence="1">
    <location>
        <begin position="122"/>
        <end position="149"/>
    </location>
</feature>
<gene>
    <name evidence="3" type="ORF">DKK78_03600</name>
</gene>
<dbReference type="Pfam" id="PF09669">
    <property type="entry name" value="Phage_pRha"/>
    <property type="match status" value="1"/>
</dbReference>
<feature type="domain" description="Antirepressor protein C-terminal" evidence="2">
    <location>
        <begin position="149"/>
        <end position="253"/>
    </location>
</feature>
<dbReference type="AlphaFoldDB" id="A0A2V4DQA7"/>
<sequence>MKNDISVLHKSQLTMSSREIASLTNKRHDNVCRDIRAILVALLGGQDSDYVRNSNLSYLTNQHVSCNQYDFNNPNAWEYHISRRYTEILITGYDIKRRTAVIDRLYELEEANKQPQVRIPTNKELALMVIKAEEENERLSLENKTLGSQVEEMKPTVAAFDRIATKTEGSMCVTDTAKHLQVQPKKFFQELHAMGWIYKRTGVHHWLGYQDKVKQGLLEHKITTVSRSDGSEKIVEQVLVTPKGLAKLSQMLTAH</sequence>
<accession>A0A2V4DQA7</accession>
<dbReference type="GO" id="GO:0003677">
    <property type="term" value="F:DNA binding"/>
    <property type="evidence" value="ECO:0007669"/>
    <property type="project" value="InterPro"/>
</dbReference>
<comment type="caution">
    <text evidence="3">The sequence shown here is derived from an EMBL/GenBank/DDBJ whole genome shotgun (WGS) entry which is preliminary data.</text>
</comment>
<dbReference type="OrthoDB" id="5298460at2"/>
<protein>
    <submittedName>
        <fullName evidence="3">Phage regulatory protein/antirepressor Ant</fullName>
    </submittedName>
</protein>
<keyword evidence="1" id="KW-0175">Coiled coil</keyword>
<evidence type="ECO:0000313" key="3">
    <source>
        <dbReference type="EMBL" id="PXY92148.1"/>
    </source>
</evidence>
<dbReference type="EMBL" id="QGLO01000004">
    <property type="protein sequence ID" value="PXY92148.1"/>
    <property type="molecule type" value="Genomic_DNA"/>
</dbReference>
<dbReference type="InterPro" id="IPR005039">
    <property type="entry name" value="Ant_C"/>
</dbReference>
<evidence type="ECO:0000313" key="4">
    <source>
        <dbReference type="Proteomes" id="UP000247673"/>
    </source>
</evidence>
<evidence type="ECO:0000256" key="1">
    <source>
        <dbReference type="SAM" id="Coils"/>
    </source>
</evidence>
<evidence type="ECO:0000259" key="2">
    <source>
        <dbReference type="Pfam" id="PF03374"/>
    </source>
</evidence>